<dbReference type="InParanoid" id="A0A6C2YMZ7"/>
<name>A0A6C2YMZ7_9BACT</name>
<feature type="signal peptide" evidence="1">
    <location>
        <begin position="1"/>
        <end position="28"/>
    </location>
</feature>
<dbReference type="KEGG" id="tim:GMBLW1_12060"/>
<sequence length="448" mass="50013">MRNRLTCARCGALLPILLLLASAGLAHGQSRYALQEVFRPNDQYRVESRVRLNGRLSVPIDPNQPAKLVDMTGESKISYDERLLSPDPKTNGERSVRIYRQMEFTRKVADRPQSLNLRDAVRRVVLIRRDQTEVSFSPDGPLTWGEMDLIRTDVFTPALVGIAPPRPMAVGESWQVRETAIRELTDLETIEQGSVEATLVEITQWNQRSIARLSIKGTVKGVSEDGPTRHQIEGTLYFDLQSNHLAYLSIVGAQELLDEKGMVAGRIEGRFTLTRTLSNQLSGLDDASVQRISLEPNAENTKMLVDQSDMGFRLTHPRHWRIGTQRNQQITLDDPAGNGMLITIEPLARTPGALQYQVESKQQLAKFQAKILNETRPIRLDSANSIGETFRIDSEMSGQSVTMVYFVLRGSVVGMTIAARVQSKEPAAIVAEIEQIARSVTLMTPTAR</sequence>
<gene>
    <name evidence="2" type="ORF">GMBLW1_12060</name>
</gene>
<keyword evidence="1" id="KW-0732">Signal</keyword>
<dbReference type="AlphaFoldDB" id="A0A6C2YMZ7"/>
<keyword evidence="3" id="KW-1185">Reference proteome</keyword>
<organism evidence="2">
    <name type="scientific">Tuwongella immobilis</name>
    <dbReference type="NCBI Taxonomy" id="692036"/>
    <lineage>
        <taxon>Bacteria</taxon>
        <taxon>Pseudomonadati</taxon>
        <taxon>Planctomycetota</taxon>
        <taxon>Planctomycetia</taxon>
        <taxon>Gemmatales</taxon>
        <taxon>Gemmataceae</taxon>
        <taxon>Tuwongella</taxon>
    </lineage>
</organism>
<evidence type="ECO:0000313" key="3">
    <source>
        <dbReference type="Proteomes" id="UP000464378"/>
    </source>
</evidence>
<dbReference type="Proteomes" id="UP000464378">
    <property type="component" value="Chromosome"/>
</dbReference>
<evidence type="ECO:0000313" key="2">
    <source>
        <dbReference type="EMBL" id="VIP02754.1"/>
    </source>
</evidence>
<reference evidence="2" key="1">
    <citation type="submission" date="2019-04" db="EMBL/GenBank/DDBJ databases">
        <authorList>
            <consortium name="Science for Life Laboratories"/>
        </authorList>
    </citation>
    <scope>NUCLEOTIDE SEQUENCE</scope>
    <source>
        <strain evidence="2">MBLW1</strain>
    </source>
</reference>
<dbReference type="EMBL" id="LR593887">
    <property type="protein sequence ID" value="VTS02351.1"/>
    <property type="molecule type" value="Genomic_DNA"/>
</dbReference>
<dbReference type="RefSeq" id="WP_162657894.1">
    <property type="nucleotide sequence ID" value="NZ_LR593887.1"/>
</dbReference>
<feature type="chain" id="PRO_5036383887" evidence="1">
    <location>
        <begin position="29"/>
        <end position="448"/>
    </location>
</feature>
<protein>
    <submittedName>
        <fullName evidence="2">Uncharacterized protein</fullName>
    </submittedName>
</protein>
<evidence type="ECO:0000256" key="1">
    <source>
        <dbReference type="SAM" id="SignalP"/>
    </source>
</evidence>
<dbReference type="EMBL" id="LR586016">
    <property type="protein sequence ID" value="VIP02754.1"/>
    <property type="molecule type" value="Genomic_DNA"/>
</dbReference>
<accession>A0A6C2YMZ7</accession>
<proteinExistence type="predicted"/>